<evidence type="ECO:0000313" key="4">
    <source>
        <dbReference type="Proteomes" id="UP000789375"/>
    </source>
</evidence>
<feature type="non-terminal residue" evidence="3">
    <location>
        <position position="1"/>
    </location>
</feature>
<keyword evidence="1" id="KW-0175">Coiled coil</keyword>
<feature type="compositionally biased region" description="Low complexity" evidence="2">
    <location>
        <begin position="300"/>
        <end position="317"/>
    </location>
</feature>
<feature type="region of interest" description="Disordered" evidence="2">
    <location>
        <begin position="1"/>
        <end position="379"/>
    </location>
</feature>
<feature type="compositionally biased region" description="Acidic residues" evidence="2">
    <location>
        <begin position="356"/>
        <end position="365"/>
    </location>
</feature>
<keyword evidence="4" id="KW-1185">Reference proteome</keyword>
<evidence type="ECO:0000256" key="1">
    <source>
        <dbReference type="SAM" id="Coils"/>
    </source>
</evidence>
<organism evidence="3 4">
    <name type="scientific">Funneliformis mosseae</name>
    <name type="common">Endomycorrhizal fungus</name>
    <name type="synonym">Glomus mosseae</name>
    <dbReference type="NCBI Taxonomy" id="27381"/>
    <lineage>
        <taxon>Eukaryota</taxon>
        <taxon>Fungi</taxon>
        <taxon>Fungi incertae sedis</taxon>
        <taxon>Mucoromycota</taxon>
        <taxon>Glomeromycotina</taxon>
        <taxon>Glomeromycetes</taxon>
        <taxon>Glomerales</taxon>
        <taxon>Glomeraceae</taxon>
        <taxon>Funneliformis</taxon>
    </lineage>
</organism>
<sequence>MTTYETNNVYNNNVYDDDEMDNSSEASKGYTSSNSSFVEESKKNDGLIAVEDNKVEKKTKRSTSNSFKRMFNSKKDDKEDKDKEKPQSEGLVRSLSSLGLFGKDKSEKSEKGEKFLRPTSRTSSNSDKKNRRSFIFFSDNEDDNNKLDVDFNFMKGRKSRQNSNSDAEKEKSSKKENRLSLNLGKILGLDGNKPSHKPNIWDDTFLEPGETVGTPISPTRNHFQNGSSPTSLRNKQFSNFTYSSSYVDSPVDSLRDNLSGPKNVNIPNPISKIDEIPSKNRNNNSEVTSDESPDYKSPSDDVLSTNSSSSTVPSSVTDQEDYKEVPSYNNISGNQRKTEFSGENISYDYPHPISEGIEEIEESESEQNSPTTPITPRLIVTGSGQHESEFTEVFNDSNNQKQVSFEEKSDDTKKSEQQSLVNSTVGSKPNSDRLARISEIKTSMNVKPLVISSVNVIHDTTHVKHITPDVQAREMDTDSTTANIVEKRNQDNTTITSAVTAQVYDKDQVEKKSSNKKPFLLSNLNPFQDKSIKENNSHEQVLKKLKELEETNRSLTDAKTNLETRVAEQSGQISKLNSMDQIMQQQFDVSKRMTETMLRLESKVNQQKEELDSSNVGKLFEDTIKRLEDKIDQQNEELNYLKSIVGQLAGGNPQLYITNGEDSQMTLTPIRESLQLRSHEDQHQSRRETYTKLTLVNTLVVNPLYNTITVSASIATSVLYAVYVRPVVGLVKNMKFRIKMFKGCDFNEPHIIYLAILDNFISKTRQSSNSQYLEWIPYNQFEDVKSISQNEILNVRTAKWKVGPINIRENGRRNGPIIVVLKTLFDWKKSKSELSTTILNQ</sequence>
<gene>
    <name evidence="3" type="ORF">FMOSSE_LOCUS6282</name>
</gene>
<feature type="compositionally biased region" description="Polar residues" evidence="2">
    <location>
        <begin position="417"/>
        <end position="429"/>
    </location>
</feature>
<reference evidence="3" key="1">
    <citation type="submission" date="2021-06" db="EMBL/GenBank/DDBJ databases">
        <authorList>
            <person name="Kallberg Y."/>
            <person name="Tangrot J."/>
            <person name="Rosling A."/>
        </authorList>
    </citation>
    <scope>NUCLEOTIDE SEQUENCE</scope>
    <source>
        <strain evidence="3">87-6 pot B 2015</strain>
    </source>
</reference>
<comment type="caution">
    <text evidence="3">The sequence shown here is derived from an EMBL/GenBank/DDBJ whole genome shotgun (WGS) entry which is preliminary data.</text>
</comment>
<protein>
    <submittedName>
        <fullName evidence="3">8112_t:CDS:1</fullName>
    </submittedName>
</protein>
<feature type="compositionally biased region" description="Low complexity" evidence="2">
    <location>
        <begin position="1"/>
        <end position="14"/>
    </location>
</feature>
<evidence type="ECO:0000256" key="2">
    <source>
        <dbReference type="SAM" id="MobiDB-lite"/>
    </source>
</evidence>
<dbReference type="AlphaFoldDB" id="A0A9N9B0Y5"/>
<dbReference type="EMBL" id="CAJVPP010001302">
    <property type="protein sequence ID" value="CAG8547249.1"/>
    <property type="molecule type" value="Genomic_DNA"/>
</dbReference>
<name>A0A9N9B0Y5_FUNMO</name>
<feature type="coiled-coil region" evidence="1">
    <location>
        <begin position="590"/>
        <end position="644"/>
    </location>
</feature>
<feature type="compositionally biased region" description="Basic and acidic residues" evidence="2">
    <location>
        <begin position="73"/>
        <end position="87"/>
    </location>
</feature>
<proteinExistence type="predicted"/>
<feature type="compositionally biased region" description="Basic and acidic residues" evidence="2">
    <location>
        <begin position="39"/>
        <end position="56"/>
    </location>
</feature>
<feature type="region of interest" description="Disordered" evidence="2">
    <location>
        <begin position="406"/>
        <end position="431"/>
    </location>
</feature>
<accession>A0A9N9B0Y5</accession>
<feature type="compositionally biased region" description="Basic and acidic residues" evidence="2">
    <location>
        <begin position="406"/>
        <end position="416"/>
    </location>
</feature>
<feature type="compositionally biased region" description="Low complexity" evidence="2">
    <location>
        <begin position="242"/>
        <end position="252"/>
    </location>
</feature>
<feature type="compositionally biased region" description="Polar residues" evidence="2">
    <location>
        <begin position="23"/>
        <end position="38"/>
    </location>
</feature>
<feature type="compositionally biased region" description="Polar residues" evidence="2">
    <location>
        <begin position="214"/>
        <end position="241"/>
    </location>
</feature>
<feature type="coiled-coil region" evidence="1">
    <location>
        <begin position="538"/>
        <end position="565"/>
    </location>
</feature>
<feature type="compositionally biased region" description="Basic and acidic residues" evidence="2">
    <location>
        <begin position="102"/>
        <end position="116"/>
    </location>
</feature>
<feature type="compositionally biased region" description="Basic and acidic residues" evidence="2">
    <location>
        <begin position="166"/>
        <end position="178"/>
    </location>
</feature>
<evidence type="ECO:0000313" key="3">
    <source>
        <dbReference type="EMBL" id="CAG8547249.1"/>
    </source>
</evidence>
<dbReference type="Proteomes" id="UP000789375">
    <property type="component" value="Unassembled WGS sequence"/>
</dbReference>